<dbReference type="Gene3D" id="4.10.280.10">
    <property type="entry name" value="Helix-loop-helix DNA-binding domain"/>
    <property type="match status" value="1"/>
</dbReference>
<keyword evidence="4" id="KW-1185">Reference proteome</keyword>
<feature type="compositionally biased region" description="Basic residues" evidence="1">
    <location>
        <begin position="184"/>
        <end position="204"/>
    </location>
</feature>
<evidence type="ECO:0000313" key="3">
    <source>
        <dbReference type="EMBL" id="ORY41026.1"/>
    </source>
</evidence>
<dbReference type="PROSITE" id="PS50888">
    <property type="entry name" value="BHLH"/>
    <property type="match status" value="1"/>
</dbReference>
<dbReference type="AlphaFoldDB" id="A0A1Y2C243"/>
<organism evidence="3 4">
    <name type="scientific">Rhizoclosmatium globosum</name>
    <dbReference type="NCBI Taxonomy" id="329046"/>
    <lineage>
        <taxon>Eukaryota</taxon>
        <taxon>Fungi</taxon>
        <taxon>Fungi incertae sedis</taxon>
        <taxon>Chytridiomycota</taxon>
        <taxon>Chytridiomycota incertae sedis</taxon>
        <taxon>Chytridiomycetes</taxon>
        <taxon>Chytridiales</taxon>
        <taxon>Chytriomycetaceae</taxon>
        <taxon>Rhizoclosmatium</taxon>
    </lineage>
</organism>
<dbReference type="SUPFAM" id="SSF47459">
    <property type="entry name" value="HLH, helix-loop-helix DNA-binding domain"/>
    <property type="match status" value="1"/>
</dbReference>
<comment type="caution">
    <text evidence="3">The sequence shown here is derived from an EMBL/GenBank/DDBJ whole genome shotgun (WGS) entry which is preliminary data.</text>
</comment>
<evidence type="ECO:0000259" key="2">
    <source>
        <dbReference type="PROSITE" id="PS50888"/>
    </source>
</evidence>
<evidence type="ECO:0000313" key="4">
    <source>
        <dbReference type="Proteomes" id="UP000193642"/>
    </source>
</evidence>
<dbReference type="Pfam" id="PF00010">
    <property type="entry name" value="HLH"/>
    <property type="match status" value="1"/>
</dbReference>
<feature type="region of interest" description="Disordered" evidence="1">
    <location>
        <begin position="176"/>
        <end position="206"/>
    </location>
</feature>
<dbReference type="InterPro" id="IPR011598">
    <property type="entry name" value="bHLH_dom"/>
</dbReference>
<accession>A0A1Y2C243</accession>
<dbReference type="SMART" id="SM00353">
    <property type="entry name" value="HLH"/>
    <property type="match status" value="1"/>
</dbReference>
<evidence type="ECO:0000256" key="1">
    <source>
        <dbReference type="SAM" id="MobiDB-lite"/>
    </source>
</evidence>
<dbReference type="GO" id="GO:0046983">
    <property type="term" value="F:protein dimerization activity"/>
    <property type="evidence" value="ECO:0007669"/>
    <property type="project" value="InterPro"/>
</dbReference>
<name>A0A1Y2C243_9FUNG</name>
<gene>
    <name evidence="3" type="ORF">BCR33DRAFT_351729</name>
</gene>
<sequence length="280" mass="31765">MDQNYSQLCSATTVAETENAFKLSDLQLSADELEYFNSFADEILIPSHMPMECEALPYDQPESGSKNMQMSERITPSQILDLNSFCDKDNTRFSYVPSGLSPTPQEAMIEQCVAGLKNQDSKFTIGPYSAFLASCSSQTTLFEHQSVPPSEVLKPTVPCNSFSITSFDIAAVPSQTQDDSKTSIKGKKPRVNSKKKPSEKRRLYRKEAESRRRAILRAYFQKLKDLLPFYGKGAPKEKVLTIAREYIIELLQKEKEKTDIIHFLEHETEQLRIKLQNSLL</sequence>
<proteinExistence type="predicted"/>
<reference evidence="3 4" key="1">
    <citation type="submission" date="2016-07" db="EMBL/GenBank/DDBJ databases">
        <title>Pervasive Adenine N6-methylation of Active Genes in Fungi.</title>
        <authorList>
            <consortium name="DOE Joint Genome Institute"/>
            <person name="Mondo S.J."/>
            <person name="Dannebaum R.O."/>
            <person name="Kuo R.C."/>
            <person name="Labutti K."/>
            <person name="Haridas S."/>
            <person name="Kuo A."/>
            <person name="Salamov A."/>
            <person name="Ahrendt S.R."/>
            <person name="Lipzen A."/>
            <person name="Sullivan W."/>
            <person name="Andreopoulos W.B."/>
            <person name="Clum A."/>
            <person name="Lindquist E."/>
            <person name="Daum C."/>
            <person name="Ramamoorthy G.K."/>
            <person name="Gryganskyi A."/>
            <person name="Culley D."/>
            <person name="Magnuson J.K."/>
            <person name="James T.Y."/>
            <person name="O'Malley M.A."/>
            <person name="Stajich J.E."/>
            <person name="Spatafora J.W."/>
            <person name="Visel A."/>
            <person name="Grigoriev I.V."/>
        </authorList>
    </citation>
    <scope>NUCLEOTIDE SEQUENCE [LARGE SCALE GENOMIC DNA]</scope>
    <source>
        <strain evidence="3 4">JEL800</strain>
    </source>
</reference>
<dbReference type="InterPro" id="IPR036638">
    <property type="entry name" value="HLH_DNA-bd_sf"/>
</dbReference>
<dbReference type="EMBL" id="MCGO01000033">
    <property type="protein sequence ID" value="ORY41026.1"/>
    <property type="molecule type" value="Genomic_DNA"/>
</dbReference>
<dbReference type="Proteomes" id="UP000193642">
    <property type="component" value="Unassembled WGS sequence"/>
</dbReference>
<protein>
    <recommendedName>
        <fullName evidence="2">BHLH domain-containing protein</fullName>
    </recommendedName>
</protein>
<feature type="domain" description="BHLH" evidence="2">
    <location>
        <begin position="200"/>
        <end position="250"/>
    </location>
</feature>